<gene>
    <name evidence="1" type="ORF">NCTC9836_01810</name>
</gene>
<organism evidence="1 2">
    <name type="scientific">Clostridium putrefaciens</name>
    <dbReference type="NCBI Taxonomy" id="99675"/>
    <lineage>
        <taxon>Bacteria</taxon>
        <taxon>Bacillati</taxon>
        <taxon>Bacillota</taxon>
        <taxon>Clostridia</taxon>
        <taxon>Eubacteriales</taxon>
        <taxon>Clostridiaceae</taxon>
        <taxon>Clostridium</taxon>
    </lineage>
</organism>
<evidence type="ECO:0000313" key="1">
    <source>
        <dbReference type="EMBL" id="SUY47477.1"/>
    </source>
</evidence>
<dbReference type="PANTHER" id="PTHR39185">
    <property type="entry name" value="SWARMING MOTILITY PROTEIN SWRD"/>
    <property type="match status" value="1"/>
</dbReference>
<dbReference type="InterPro" id="IPR009384">
    <property type="entry name" value="SwrD-like"/>
</dbReference>
<reference evidence="1 2" key="1">
    <citation type="submission" date="2018-06" db="EMBL/GenBank/DDBJ databases">
        <authorList>
            <consortium name="Pathogen Informatics"/>
            <person name="Doyle S."/>
        </authorList>
    </citation>
    <scope>NUCLEOTIDE SEQUENCE [LARGE SCALE GENOMIC DNA]</scope>
    <source>
        <strain evidence="1 2">NCTC9836</strain>
    </source>
</reference>
<keyword evidence="1" id="KW-0969">Cilium</keyword>
<sequence length="63" mass="7289">MVKLMGLNQKGFILNSEHIEKIEEVPETLITLVNGKKYIVLDTSEEVINKVIKYKNKIFNLNL</sequence>
<keyword evidence="1" id="KW-0282">Flagellum</keyword>
<dbReference type="OrthoDB" id="9799862at2"/>
<protein>
    <submittedName>
        <fullName evidence="1">Flagellar FlbD family protein</fullName>
    </submittedName>
</protein>
<dbReference type="PANTHER" id="PTHR39185:SF1">
    <property type="entry name" value="SWARMING MOTILITY PROTEIN SWRD"/>
    <property type="match status" value="1"/>
</dbReference>
<dbReference type="EMBL" id="UFWZ01000001">
    <property type="protein sequence ID" value="SUY47477.1"/>
    <property type="molecule type" value="Genomic_DNA"/>
</dbReference>
<keyword evidence="2" id="KW-1185">Reference proteome</keyword>
<dbReference type="Pfam" id="PF06289">
    <property type="entry name" value="FlbD"/>
    <property type="match status" value="1"/>
</dbReference>
<keyword evidence="1" id="KW-0966">Cell projection</keyword>
<dbReference type="RefSeq" id="WP_115641433.1">
    <property type="nucleotide sequence ID" value="NZ_UFWZ01000001.1"/>
</dbReference>
<accession>A0A381JAP8</accession>
<proteinExistence type="predicted"/>
<evidence type="ECO:0000313" key="2">
    <source>
        <dbReference type="Proteomes" id="UP000254664"/>
    </source>
</evidence>
<name>A0A381JAP8_9CLOT</name>
<dbReference type="AlphaFoldDB" id="A0A381JAP8"/>
<dbReference type="Proteomes" id="UP000254664">
    <property type="component" value="Unassembled WGS sequence"/>
</dbReference>